<dbReference type="OrthoDB" id="498125at2759"/>
<gene>
    <name evidence="2" type="ORF">BT96DRAFT_1093371</name>
</gene>
<dbReference type="PANTHER" id="PTHR42760:SF40">
    <property type="entry name" value="3-OXOACYL-[ACYL-CARRIER-PROTEIN] REDUCTASE, CHLOROPLASTIC"/>
    <property type="match status" value="1"/>
</dbReference>
<organism evidence="2 3">
    <name type="scientific">Gymnopus androsaceus JB14</name>
    <dbReference type="NCBI Taxonomy" id="1447944"/>
    <lineage>
        <taxon>Eukaryota</taxon>
        <taxon>Fungi</taxon>
        <taxon>Dikarya</taxon>
        <taxon>Basidiomycota</taxon>
        <taxon>Agaricomycotina</taxon>
        <taxon>Agaricomycetes</taxon>
        <taxon>Agaricomycetidae</taxon>
        <taxon>Agaricales</taxon>
        <taxon>Marasmiineae</taxon>
        <taxon>Omphalotaceae</taxon>
        <taxon>Gymnopus</taxon>
    </lineage>
</organism>
<accession>A0A6A4HSU1</accession>
<evidence type="ECO:0000313" key="3">
    <source>
        <dbReference type="Proteomes" id="UP000799118"/>
    </source>
</evidence>
<dbReference type="InterPro" id="IPR002347">
    <property type="entry name" value="SDR_fam"/>
</dbReference>
<keyword evidence="3" id="KW-1185">Reference proteome</keyword>
<dbReference type="SUPFAM" id="SSF51735">
    <property type="entry name" value="NAD(P)-binding Rossmann-fold domains"/>
    <property type="match status" value="1"/>
</dbReference>
<dbReference type="Pfam" id="PF00106">
    <property type="entry name" value="adh_short"/>
    <property type="match status" value="1"/>
</dbReference>
<protein>
    <submittedName>
        <fullName evidence="2">NAD(P)-binding protein</fullName>
    </submittedName>
</protein>
<sequence>MTAKSLGVALVTGASQGIGKVIAARLASDGFKHALNDVATKREQLGSLAEEIEKKFGHGACVVFGDVRKEEDVERMVESASKTLGGLDVMVANAAVVDWDNALGINAKGTFLCYKYAALEMIKQGRPDSRRQNNWRIFACRKARHNASRYICRVKARCTRFDTDCGPYRESNINERGTNTVALELLNMMPSFSEMGQPEDIASVVSYLASKEPHYITDIRQRWNIQLSFSLNACPVLLNPQSAINSTSRLRISRFGLWE</sequence>
<dbReference type="InterPro" id="IPR036291">
    <property type="entry name" value="NAD(P)-bd_dom_sf"/>
</dbReference>
<name>A0A6A4HSU1_9AGAR</name>
<dbReference type="PANTHER" id="PTHR42760">
    <property type="entry name" value="SHORT-CHAIN DEHYDROGENASES/REDUCTASES FAMILY MEMBER"/>
    <property type="match status" value="1"/>
</dbReference>
<reference evidence="2" key="1">
    <citation type="journal article" date="2019" name="Environ. Microbiol.">
        <title>Fungal ecological strategies reflected in gene transcription - a case study of two litter decomposers.</title>
        <authorList>
            <person name="Barbi F."/>
            <person name="Kohler A."/>
            <person name="Barry K."/>
            <person name="Baskaran P."/>
            <person name="Daum C."/>
            <person name="Fauchery L."/>
            <person name="Ihrmark K."/>
            <person name="Kuo A."/>
            <person name="LaButti K."/>
            <person name="Lipzen A."/>
            <person name="Morin E."/>
            <person name="Grigoriev I.V."/>
            <person name="Henrissat B."/>
            <person name="Lindahl B."/>
            <person name="Martin F."/>
        </authorList>
    </citation>
    <scope>NUCLEOTIDE SEQUENCE</scope>
    <source>
        <strain evidence="2">JB14</strain>
    </source>
</reference>
<dbReference type="Gene3D" id="3.40.50.720">
    <property type="entry name" value="NAD(P)-binding Rossmann-like Domain"/>
    <property type="match status" value="1"/>
</dbReference>
<dbReference type="EMBL" id="ML769448">
    <property type="protein sequence ID" value="KAE9401206.1"/>
    <property type="molecule type" value="Genomic_DNA"/>
</dbReference>
<evidence type="ECO:0000313" key="2">
    <source>
        <dbReference type="EMBL" id="KAE9401206.1"/>
    </source>
</evidence>
<evidence type="ECO:0000256" key="1">
    <source>
        <dbReference type="ARBA" id="ARBA00006484"/>
    </source>
</evidence>
<dbReference type="GO" id="GO:0016616">
    <property type="term" value="F:oxidoreductase activity, acting on the CH-OH group of donors, NAD or NADP as acceptor"/>
    <property type="evidence" value="ECO:0007669"/>
    <property type="project" value="TreeGrafter"/>
</dbReference>
<dbReference type="AlphaFoldDB" id="A0A6A4HSU1"/>
<dbReference type="Proteomes" id="UP000799118">
    <property type="component" value="Unassembled WGS sequence"/>
</dbReference>
<comment type="similarity">
    <text evidence="1">Belongs to the short-chain dehydrogenases/reductases (SDR) family.</text>
</comment>
<proteinExistence type="inferred from homology"/>
<dbReference type="PRINTS" id="PR00081">
    <property type="entry name" value="GDHRDH"/>
</dbReference>
<dbReference type="GO" id="GO:0030497">
    <property type="term" value="P:fatty acid elongation"/>
    <property type="evidence" value="ECO:0007669"/>
    <property type="project" value="TreeGrafter"/>
</dbReference>